<evidence type="ECO:0000256" key="2">
    <source>
        <dbReference type="SAM" id="SignalP"/>
    </source>
</evidence>
<dbReference type="Proteomes" id="UP001060112">
    <property type="component" value="Chromosome"/>
</dbReference>
<feature type="signal peptide" evidence="2">
    <location>
        <begin position="1"/>
        <end position="28"/>
    </location>
</feature>
<proteinExistence type="predicted"/>
<organism evidence="3 4">
    <name type="scientific">Allocoprobacillus halotolerans</name>
    <dbReference type="NCBI Taxonomy" id="2944914"/>
    <lineage>
        <taxon>Bacteria</taxon>
        <taxon>Bacillati</taxon>
        <taxon>Bacillota</taxon>
        <taxon>Erysipelotrichia</taxon>
        <taxon>Erysipelotrichales</taxon>
        <taxon>Erysipelotrichaceae</taxon>
        <taxon>Allocoprobacillus</taxon>
    </lineage>
</organism>
<dbReference type="Gene3D" id="1.10.287.2610">
    <property type="match status" value="1"/>
</dbReference>
<dbReference type="EMBL" id="CP101620">
    <property type="protein sequence ID" value="UTY38008.1"/>
    <property type="molecule type" value="Genomic_DNA"/>
</dbReference>
<feature type="chain" id="PRO_5046604281" evidence="2">
    <location>
        <begin position="29"/>
        <end position="162"/>
    </location>
</feature>
<accession>A0ABY5I1Q8</accession>
<evidence type="ECO:0000256" key="1">
    <source>
        <dbReference type="SAM" id="Coils"/>
    </source>
</evidence>
<name>A0ABY5I1Q8_9FIRM</name>
<dbReference type="RefSeq" id="WP_290138035.1">
    <property type="nucleotide sequence ID" value="NZ_CP101620.1"/>
</dbReference>
<gene>
    <name evidence="3" type="ORF">NMU03_09880</name>
</gene>
<protein>
    <submittedName>
        <fullName evidence="3">Uncharacterized protein</fullName>
    </submittedName>
</protein>
<keyword evidence="4" id="KW-1185">Reference proteome</keyword>
<reference evidence="3" key="1">
    <citation type="submission" date="2022-07" db="EMBL/GenBank/DDBJ databases">
        <title>Faecal culturing of patients with breast cancer.</title>
        <authorList>
            <person name="Teng N.M.Y."/>
            <person name="Kiu R."/>
            <person name="Evans R."/>
            <person name="Baker D.J."/>
            <person name="Zenner C."/>
            <person name="Robinson S.D."/>
            <person name="Hall L.J."/>
        </authorList>
    </citation>
    <scope>NUCLEOTIDE SEQUENCE</scope>
    <source>
        <strain evidence="3">LH1062</strain>
    </source>
</reference>
<evidence type="ECO:0000313" key="3">
    <source>
        <dbReference type="EMBL" id="UTY38008.1"/>
    </source>
</evidence>
<dbReference type="SUPFAM" id="SSF57997">
    <property type="entry name" value="Tropomyosin"/>
    <property type="match status" value="1"/>
</dbReference>
<feature type="coiled-coil region" evidence="1">
    <location>
        <begin position="59"/>
        <end position="132"/>
    </location>
</feature>
<keyword evidence="1" id="KW-0175">Coiled coil</keyword>
<keyword evidence="2" id="KW-0732">Signal</keyword>
<sequence>MFKKKIVASFLSLSMLVCLFASLYSVNATDFEGKESKYIKLCSSSKLTNSQQKTCKEFNSYLYDKNKELKEEASQAKKDAQDTKEDIAKIAEKITQIDTKIESAKSELNYIQKSIEKLKKKLKNKAKNFKNVCIVCKQLLIPIFLQHISLVLIQYQILWVVS</sequence>
<evidence type="ECO:0000313" key="4">
    <source>
        <dbReference type="Proteomes" id="UP001060112"/>
    </source>
</evidence>